<dbReference type="InterPro" id="IPR053134">
    <property type="entry name" value="RNA-dir_DNA_polymerase"/>
</dbReference>
<evidence type="ECO:0000256" key="1">
    <source>
        <dbReference type="SAM" id="MobiDB-lite"/>
    </source>
</evidence>
<keyword evidence="3" id="KW-1185">Reference proteome</keyword>
<dbReference type="InterPro" id="IPR043502">
    <property type="entry name" value="DNA/RNA_pol_sf"/>
</dbReference>
<feature type="compositionally biased region" description="Polar residues" evidence="1">
    <location>
        <begin position="78"/>
        <end position="90"/>
    </location>
</feature>
<gene>
    <name evidence="2" type="ORF">KC01_LOCUS5485</name>
</gene>
<dbReference type="PANTHER" id="PTHR24559:SF435">
    <property type="entry name" value="RIBONUCLEASE H"/>
    <property type="match status" value="1"/>
</dbReference>
<proteinExistence type="predicted"/>
<organism evidence="2 3">
    <name type="scientific">Knipowitschia caucasica</name>
    <name type="common">Caucasian dwarf goby</name>
    <name type="synonym">Pomatoschistus caucasicus</name>
    <dbReference type="NCBI Taxonomy" id="637954"/>
    <lineage>
        <taxon>Eukaryota</taxon>
        <taxon>Metazoa</taxon>
        <taxon>Chordata</taxon>
        <taxon>Craniata</taxon>
        <taxon>Vertebrata</taxon>
        <taxon>Euteleostomi</taxon>
        <taxon>Actinopterygii</taxon>
        <taxon>Neopterygii</taxon>
        <taxon>Teleostei</taxon>
        <taxon>Neoteleostei</taxon>
        <taxon>Acanthomorphata</taxon>
        <taxon>Gobiaria</taxon>
        <taxon>Gobiiformes</taxon>
        <taxon>Gobioidei</taxon>
        <taxon>Gobiidae</taxon>
        <taxon>Gobiinae</taxon>
        <taxon>Knipowitschia</taxon>
    </lineage>
</organism>
<feature type="region of interest" description="Disordered" evidence="1">
    <location>
        <begin position="78"/>
        <end position="109"/>
    </location>
</feature>
<dbReference type="Proteomes" id="UP001497482">
    <property type="component" value="Chromosome 11"/>
</dbReference>
<protein>
    <submittedName>
        <fullName evidence="2">Uncharacterized protein</fullName>
    </submittedName>
</protein>
<dbReference type="SUPFAM" id="SSF56672">
    <property type="entry name" value="DNA/RNA polymerases"/>
    <property type="match status" value="1"/>
</dbReference>
<name>A0AAV2J7S8_KNICA</name>
<evidence type="ECO:0000313" key="2">
    <source>
        <dbReference type="EMBL" id="CAL1573613.1"/>
    </source>
</evidence>
<dbReference type="PANTHER" id="PTHR24559">
    <property type="entry name" value="TRANSPOSON TY3-I GAG-POL POLYPROTEIN"/>
    <property type="match status" value="1"/>
</dbReference>
<dbReference type="AlphaFoldDB" id="A0AAV2J7S8"/>
<sequence>MSYTGEIKNGSQAVTGFFASRLAHPFVLLSNLMAVNNCETPKEESWKEQLKREIMEDVKVQMKSLAWEIVAELKPVVQPNTPTSATSRQRWYNERDDQGPELPPEVGDLSDRADLTAQQREQLRTLLAKWEKVFAQHEDDFGRTNLVQHKIPTGNSAPVRERYRLIPPLLYKEVKSLLVGMLEQGVIKESCSPWAAPIVLVCNKDGTWRFCMDYRKLNAVTHKDAFPLPRIEETLV</sequence>
<evidence type="ECO:0000313" key="3">
    <source>
        <dbReference type="Proteomes" id="UP001497482"/>
    </source>
</evidence>
<reference evidence="2 3" key="1">
    <citation type="submission" date="2024-04" db="EMBL/GenBank/DDBJ databases">
        <authorList>
            <person name="Waldvogel A.-M."/>
            <person name="Schoenle A."/>
        </authorList>
    </citation>
    <scope>NUCLEOTIDE SEQUENCE [LARGE SCALE GENOMIC DNA]</scope>
</reference>
<dbReference type="EMBL" id="OZ035833">
    <property type="protein sequence ID" value="CAL1573613.1"/>
    <property type="molecule type" value="Genomic_DNA"/>
</dbReference>
<accession>A0AAV2J7S8</accession>
<dbReference type="Gene3D" id="3.10.10.10">
    <property type="entry name" value="HIV Type 1 Reverse Transcriptase, subunit A, domain 1"/>
    <property type="match status" value="1"/>
</dbReference>